<organism evidence="2 3">
    <name type="scientific">Cryptosporangium phraense</name>
    <dbReference type="NCBI Taxonomy" id="2593070"/>
    <lineage>
        <taxon>Bacteria</taxon>
        <taxon>Bacillati</taxon>
        <taxon>Actinomycetota</taxon>
        <taxon>Actinomycetes</taxon>
        <taxon>Cryptosporangiales</taxon>
        <taxon>Cryptosporangiaceae</taxon>
        <taxon>Cryptosporangium</taxon>
    </lineage>
</organism>
<feature type="region of interest" description="Disordered" evidence="1">
    <location>
        <begin position="1"/>
        <end position="32"/>
    </location>
</feature>
<dbReference type="PANTHER" id="PTHR36156">
    <property type="entry name" value="SLR2101 PROTEIN"/>
    <property type="match status" value="1"/>
</dbReference>
<dbReference type="Gene3D" id="2.60.120.10">
    <property type="entry name" value="Jelly Rolls"/>
    <property type="match status" value="1"/>
</dbReference>
<accession>A0A545AWY5</accession>
<dbReference type="InterPro" id="IPR014710">
    <property type="entry name" value="RmlC-like_jellyroll"/>
</dbReference>
<dbReference type="InterPro" id="IPR011051">
    <property type="entry name" value="RmlC_Cupin_sf"/>
</dbReference>
<dbReference type="Proteomes" id="UP000317982">
    <property type="component" value="Unassembled WGS sequence"/>
</dbReference>
<keyword evidence="3" id="KW-1185">Reference proteome</keyword>
<dbReference type="Gene3D" id="2.20.70.150">
    <property type="match status" value="1"/>
</dbReference>
<dbReference type="AlphaFoldDB" id="A0A545AWY5"/>
<proteinExistence type="predicted"/>
<name>A0A545AWY5_9ACTN</name>
<dbReference type="PANTHER" id="PTHR36156:SF2">
    <property type="entry name" value="CUPIN TYPE-2 DOMAIN-CONTAINING PROTEIN"/>
    <property type="match status" value="1"/>
</dbReference>
<dbReference type="SUPFAM" id="SSF51182">
    <property type="entry name" value="RmlC-like cupins"/>
    <property type="match status" value="1"/>
</dbReference>
<protein>
    <submittedName>
        <fullName evidence="2">Cupin domain-containing protein</fullName>
    </submittedName>
</protein>
<evidence type="ECO:0000313" key="3">
    <source>
        <dbReference type="Proteomes" id="UP000317982"/>
    </source>
</evidence>
<dbReference type="InParanoid" id="A0A545AWY5"/>
<reference evidence="2 3" key="1">
    <citation type="submission" date="2019-07" db="EMBL/GenBank/DDBJ databases">
        <title>Cryptosporangium phraense sp. nov., isolated from plant litter.</title>
        <authorList>
            <person name="Suriyachadkun C."/>
        </authorList>
    </citation>
    <scope>NUCLEOTIDE SEQUENCE [LARGE SCALE GENOMIC DNA]</scope>
    <source>
        <strain evidence="2 3">A-T 5661</strain>
    </source>
</reference>
<sequence length="189" mass="19962">MSGDREVAATRRVVTGHNANGRSVVLSDGPAPNAWASPDVPGLTAVVPWQTAAGPVSNEPSDDPAPADREIGFPEAGGTVLRVATFPPDSVYSDEAIAKLFATIGSETAQAAADAQARHFWFHRTDSLDYAVVLDGEIWLLTDEDERRLGPGDVVIQRGTSHAWSNRSGSICRMAFVLIGADPLSGVVQ</sequence>
<evidence type="ECO:0000256" key="1">
    <source>
        <dbReference type="SAM" id="MobiDB-lite"/>
    </source>
</evidence>
<comment type="caution">
    <text evidence="2">The sequence shown here is derived from an EMBL/GenBank/DDBJ whole genome shotgun (WGS) entry which is preliminary data.</text>
</comment>
<dbReference type="EMBL" id="VIRS01000006">
    <property type="protein sequence ID" value="TQS45115.1"/>
    <property type="molecule type" value="Genomic_DNA"/>
</dbReference>
<dbReference type="InterPro" id="IPR047142">
    <property type="entry name" value="OryJ/VirC-like"/>
</dbReference>
<gene>
    <name evidence="2" type="ORF">FL583_11495</name>
</gene>
<dbReference type="CDD" id="cd02231">
    <property type="entry name" value="cupin_BLL6423-like"/>
    <property type="match status" value="1"/>
</dbReference>
<evidence type="ECO:0000313" key="2">
    <source>
        <dbReference type="EMBL" id="TQS45115.1"/>
    </source>
</evidence>
<dbReference type="OrthoDB" id="713485at2"/>